<keyword evidence="6 12" id="KW-1133">Transmembrane helix</keyword>
<evidence type="ECO:0000256" key="1">
    <source>
        <dbReference type="ARBA" id="ARBA00004141"/>
    </source>
</evidence>
<dbReference type="InterPro" id="IPR050324">
    <property type="entry name" value="CDP-alcohol_PTase-I"/>
</dbReference>
<organism evidence="13 14">
    <name type="scientific">Lacisediminihabitans changchengi</name>
    <dbReference type="NCBI Taxonomy" id="2787634"/>
    <lineage>
        <taxon>Bacteria</taxon>
        <taxon>Bacillati</taxon>
        <taxon>Actinomycetota</taxon>
        <taxon>Actinomycetes</taxon>
        <taxon>Micrococcales</taxon>
        <taxon>Microbacteriaceae</taxon>
        <taxon>Lacisediminihabitans</taxon>
    </lineage>
</organism>
<evidence type="ECO:0000256" key="3">
    <source>
        <dbReference type="ARBA" id="ARBA00022516"/>
    </source>
</evidence>
<dbReference type="InterPro" id="IPR048254">
    <property type="entry name" value="CDP_ALCOHOL_P_TRANSF_CS"/>
</dbReference>
<keyword evidence="8 12" id="KW-0472">Membrane</keyword>
<feature type="transmembrane region" description="Helical" evidence="12">
    <location>
        <begin position="20"/>
        <end position="44"/>
    </location>
</feature>
<evidence type="ECO:0000256" key="8">
    <source>
        <dbReference type="ARBA" id="ARBA00023136"/>
    </source>
</evidence>
<evidence type="ECO:0000256" key="9">
    <source>
        <dbReference type="ARBA" id="ARBA00023209"/>
    </source>
</evidence>
<dbReference type="InterPro" id="IPR043130">
    <property type="entry name" value="CDP-OH_PTrfase_TM_dom"/>
</dbReference>
<gene>
    <name evidence="13" type="ORF">IV501_08805</name>
</gene>
<keyword evidence="9" id="KW-0594">Phospholipid biosynthesis</keyword>
<dbReference type="InterPro" id="IPR004570">
    <property type="entry name" value="Phosphatidylglycerol_P_synth"/>
</dbReference>
<evidence type="ECO:0000256" key="4">
    <source>
        <dbReference type="ARBA" id="ARBA00022679"/>
    </source>
</evidence>
<evidence type="ECO:0000256" key="2">
    <source>
        <dbReference type="ARBA" id="ARBA00010441"/>
    </source>
</evidence>
<dbReference type="InterPro" id="IPR000462">
    <property type="entry name" value="CDP-OH_P_trans"/>
</dbReference>
<evidence type="ECO:0000256" key="11">
    <source>
        <dbReference type="RuleBase" id="RU003750"/>
    </source>
</evidence>
<keyword evidence="5 12" id="KW-0812">Transmembrane</keyword>
<evidence type="ECO:0000313" key="13">
    <source>
        <dbReference type="EMBL" id="MBK4347730.1"/>
    </source>
</evidence>
<evidence type="ECO:0000256" key="5">
    <source>
        <dbReference type="ARBA" id="ARBA00022692"/>
    </source>
</evidence>
<comment type="similarity">
    <text evidence="2 11">Belongs to the CDP-alcohol phosphatidyltransferase class-I family.</text>
</comment>
<feature type="transmembrane region" description="Helical" evidence="12">
    <location>
        <begin position="65"/>
        <end position="84"/>
    </location>
</feature>
<dbReference type="PANTHER" id="PTHR14269">
    <property type="entry name" value="CDP-DIACYLGLYCEROL--GLYCEROL-3-PHOSPHATE 3-PHOSPHATIDYLTRANSFERASE-RELATED"/>
    <property type="match status" value="1"/>
</dbReference>
<keyword evidence="3" id="KW-0444">Lipid biosynthesis</keyword>
<keyword evidence="10" id="KW-1208">Phospholipid metabolism</keyword>
<dbReference type="PIRSF" id="PIRSF000847">
    <property type="entry name" value="Phos_ph_gly_syn"/>
    <property type="match status" value="1"/>
</dbReference>
<keyword evidence="14" id="KW-1185">Reference proteome</keyword>
<reference evidence="13" key="1">
    <citation type="submission" date="2021-01" db="EMBL/GenBank/DDBJ databases">
        <title>Lacisediminihabitans sp. nov. strain G11-30, isolated from Antarctic Soil.</title>
        <authorList>
            <person name="Li J."/>
        </authorList>
    </citation>
    <scope>NUCLEOTIDE SEQUENCE</scope>
    <source>
        <strain evidence="13">G11-30</strain>
    </source>
</reference>
<dbReference type="GO" id="GO:0008444">
    <property type="term" value="F:CDP-diacylglycerol-glycerol-3-phosphate 3-phosphatidyltransferase activity"/>
    <property type="evidence" value="ECO:0007669"/>
    <property type="project" value="InterPro"/>
</dbReference>
<keyword evidence="4 11" id="KW-0808">Transferase</keyword>
<dbReference type="AlphaFoldDB" id="A0A934W4Q7"/>
<sequence length="197" mass="21470">MSSRILTVPNVLSFLRLLMVPVFFVFIVVGNDLGALILLVISTITDFVDGQIARRFNQITRLGQLLDPAADRLLILAALLGLAIAQVLPWWFVIAVVSRDLLLIVLGIVLANHGYGPLPVHHLGKFATFCLFSSLPILMLGEAFPAVQGVTSPIGWAAALWGGFLYWWAGVLYLRETVRVVRIPAREPDTGSATLGL</sequence>
<accession>A0A934W4Q7</accession>
<dbReference type="GO" id="GO:0016020">
    <property type="term" value="C:membrane"/>
    <property type="evidence" value="ECO:0007669"/>
    <property type="project" value="UniProtKB-SubCell"/>
</dbReference>
<comment type="subcellular location">
    <subcellularLocation>
        <location evidence="1">Membrane</location>
        <topology evidence="1">Multi-pass membrane protein</topology>
    </subcellularLocation>
</comment>
<dbReference type="PANTHER" id="PTHR14269:SF62">
    <property type="entry name" value="CDP-DIACYLGLYCEROL--GLYCEROL-3-PHOSPHATE 3-PHOSPHATIDYLTRANSFERASE 1, CHLOROPLASTIC"/>
    <property type="match status" value="1"/>
</dbReference>
<name>A0A934W4Q7_9MICO</name>
<dbReference type="EMBL" id="JAEPES010000003">
    <property type="protein sequence ID" value="MBK4347730.1"/>
    <property type="molecule type" value="Genomic_DNA"/>
</dbReference>
<evidence type="ECO:0000256" key="10">
    <source>
        <dbReference type="ARBA" id="ARBA00023264"/>
    </source>
</evidence>
<keyword evidence="7" id="KW-0443">Lipid metabolism</keyword>
<feature type="transmembrane region" description="Helical" evidence="12">
    <location>
        <begin position="153"/>
        <end position="174"/>
    </location>
</feature>
<evidence type="ECO:0000256" key="12">
    <source>
        <dbReference type="SAM" id="Phobius"/>
    </source>
</evidence>
<protein>
    <submittedName>
        <fullName evidence="13">CDP-alcohol phosphatidyltransferase family protein</fullName>
    </submittedName>
</protein>
<dbReference type="Pfam" id="PF01066">
    <property type="entry name" value="CDP-OH_P_transf"/>
    <property type="match status" value="1"/>
</dbReference>
<evidence type="ECO:0000256" key="6">
    <source>
        <dbReference type="ARBA" id="ARBA00022989"/>
    </source>
</evidence>
<dbReference type="Proteomes" id="UP000636458">
    <property type="component" value="Unassembled WGS sequence"/>
</dbReference>
<proteinExistence type="inferred from homology"/>
<dbReference type="PROSITE" id="PS00379">
    <property type="entry name" value="CDP_ALCOHOL_P_TRANSF"/>
    <property type="match status" value="1"/>
</dbReference>
<dbReference type="GO" id="GO:0046474">
    <property type="term" value="P:glycerophospholipid biosynthetic process"/>
    <property type="evidence" value="ECO:0007669"/>
    <property type="project" value="TreeGrafter"/>
</dbReference>
<dbReference type="Gene3D" id="1.20.120.1760">
    <property type="match status" value="1"/>
</dbReference>
<evidence type="ECO:0000313" key="14">
    <source>
        <dbReference type="Proteomes" id="UP000636458"/>
    </source>
</evidence>
<evidence type="ECO:0000256" key="7">
    <source>
        <dbReference type="ARBA" id="ARBA00023098"/>
    </source>
</evidence>
<comment type="caution">
    <text evidence="13">The sequence shown here is derived from an EMBL/GenBank/DDBJ whole genome shotgun (WGS) entry which is preliminary data.</text>
</comment>